<reference evidence="10 11" key="1">
    <citation type="journal article" date="2008" name="Nature">
        <title>The Phaeodactylum genome reveals the evolutionary history of diatom genomes.</title>
        <authorList>
            <person name="Bowler C."/>
            <person name="Allen A.E."/>
            <person name="Badger J.H."/>
            <person name="Grimwood J."/>
            <person name="Jabbari K."/>
            <person name="Kuo A."/>
            <person name="Maheswari U."/>
            <person name="Martens C."/>
            <person name="Maumus F."/>
            <person name="Otillar R.P."/>
            <person name="Rayko E."/>
            <person name="Salamov A."/>
            <person name="Vandepoele K."/>
            <person name="Beszteri B."/>
            <person name="Gruber A."/>
            <person name="Heijde M."/>
            <person name="Katinka M."/>
            <person name="Mock T."/>
            <person name="Valentin K."/>
            <person name="Verret F."/>
            <person name="Berges J.A."/>
            <person name="Brownlee C."/>
            <person name="Cadoret J.P."/>
            <person name="Chiovitti A."/>
            <person name="Choi C.J."/>
            <person name="Coesel S."/>
            <person name="De Martino A."/>
            <person name="Detter J.C."/>
            <person name="Durkin C."/>
            <person name="Falciatore A."/>
            <person name="Fournet J."/>
            <person name="Haruta M."/>
            <person name="Huysman M.J."/>
            <person name="Jenkins B.D."/>
            <person name="Jiroutova K."/>
            <person name="Jorgensen R.E."/>
            <person name="Joubert Y."/>
            <person name="Kaplan A."/>
            <person name="Kroger N."/>
            <person name="Kroth P.G."/>
            <person name="La Roche J."/>
            <person name="Lindquist E."/>
            <person name="Lommer M."/>
            <person name="Martin-Jezequel V."/>
            <person name="Lopez P.J."/>
            <person name="Lucas S."/>
            <person name="Mangogna M."/>
            <person name="McGinnis K."/>
            <person name="Medlin L.K."/>
            <person name="Montsant A."/>
            <person name="Oudot-Le Secq M.P."/>
            <person name="Napoli C."/>
            <person name="Obornik M."/>
            <person name="Parker M.S."/>
            <person name="Petit J.L."/>
            <person name="Porcel B.M."/>
            <person name="Poulsen N."/>
            <person name="Robison M."/>
            <person name="Rychlewski L."/>
            <person name="Rynearson T.A."/>
            <person name="Schmutz J."/>
            <person name="Shapiro H."/>
            <person name="Siaut M."/>
            <person name="Stanley M."/>
            <person name="Sussman M.R."/>
            <person name="Taylor A.R."/>
            <person name="Vardi A."/>
            <person name="von Dassow P."/>
            <person name="Vyverman W."/>
            <person name="Willis A."/>
            <person name="Wyrwicz L.S."/>
            <person name="Rokhsar D.S."/>
            <person name="Weissenbach J."/>
            <person name="Armbrust E.V."/>
            <person name="Green B.R."/>
            <person name="Van de Peer Y."/>
            <person name="Grigoriev I.V."/>
        </authorList>
    </citation>
    <scope>NUCLEOTIDE SEQUENCE [LARGE SCALE GENOMIC DNA]</scope>
    <source>
        <strain evidence="10 11">CCAP 1055/1</strain>
    </source>
</reference>
<dbReference type="InterPro" id="IPR002067">
    <property type="entry name" value="MCP"/>
</dbReference>
<evidence type="ECO:0000256" key="3">
    <source>
        <dbReference type="ARBA" id="ARBA00022692"/>
    </source>
</evidence>
<dbReference type="PRINTS" id="PR00926">
    <property type="entry name" value="MITOCARRIER"/>
</dbReference>
<dbReference type="GeneID" id="7196292"/>
<organism evidence="10 11">
    <name type="scientific">Phaeodactylum tricornutum (strain CCAP 1055/1)</name>
    <dbReference type="NCBI Taxonomy" id="556484"/>
    <lineage>
        <taxon>Eukaryota</taxon>
        <taxon>Sar</taxon>
        <taxon>Stramenopiles</taxon>
        <taxon>Ochrophyta</taxon>
        <taxon>Bacillariophyta</taxon>
        <taxon>Bacillariophyceae</taxon>
        <taxon>Bacillariophycidae</taxon>
        <taxon>Naviculales</taxon>
        <taxon>Phaeodactylaceae</taxon>
        <taxon>Phaeodactylum</taxon>
    </lineage>
</organism>
<dbReference type="SUPFAM" id="SSF103506">
    <property type="entry name" value="Mitochondrial carrier"/>
    <property type="match status" value="1"/>
</dbReference>
<evidence type="ECO:0000256" key="9">
    <source>
        <dbReference type="SAM" id="Phobius"/>
    </source>
</evidence>
<feature type="repeat" description="Solcar" evidence="6">
    <location>
        <begin position="177"/>
        <end position="264"/>
    </location>
</feature>
<dbReference type="GO" id="GO:0055085">
    <property type="term" value="P:transmembrane transport"/>
    <property type="evidence" value="ECO:0007669"/>
    <property type="project" value="InterPro"/>
</dbReference>
<name>B7FNX3_PHATC</name>
<dbReference type="RefSeq" id="XP_002177113.1">
    <property type="nucleotide sequence ID" value="XM_002177077.1"/>
</dbReference>
<dbReference type="EMBL" id="CM000605">
    <property type="protein sequence ID" value="EEC51576.1"/>
    <property type="molecule type" value="Genomic_DNA"/>
</dbReference>
<comment type="subcellular location">
    <subcellularLocation>
        <location evidence="1">Membrane</location>
        <topology evidence="1">Multi-pass membrane protein</topology>
    </subcellularLocation>
</comment>
<dbReference type="OrthoDB" id="270584at2759"/>
<evidence type="ECO:0008006" key="12">
    <source>
        <dbReference type="Google" id="ProtNLM"/>
    </source>
</evidence>
<keyword evidence="5 6" id="KW-0472">Membrane</keyword>
<dbReference type="OMA" id="LMKCGAG"/>
<keyword evidence="4" id="KW-0677">Repeat</keyword>
<evidence type="ECO:0000256" key="1">
    <source>
        <dbReference type="ARBA" id="ARBA00004141"/>
    </source>
</evidence>
<evidence type="ECO:0000256" key="5">
    <source>
        <dbReference type="ARBA" id="ARBA00023136"/>
    </source>
</evidence>
<evidence type="ECO:0000313" key="11">
    <source>
        <dbReference type="Proteomes" id="UP000000759"/>
    </source>
</evidence>
<evidence type="ECO:0000313" key="10">
    <source>
        <dbReference type="EMBL" id="EEC51576.1"/>
    </source>
</evidence>
<comment type="similarity">
    <text evidence="7">Belongs to the mitochondrial carrier (TC 2.A.29) family.</text>
</comment>
<dbReference type="AlphaFoldDB" id="B7FNX3"/>
<dbReference type="FunCoup" id="B7FNX3">
    <property type="interactions" value="4"/>
</dbReference>
<keyword evidence="3 6" id="KW-0812">Transmembrane</keyword>
<dbReference type="GO" id="GO:0016020">
    <property type="term" value="C:membrane"/>
    <property type="evidence" value="ECO:0007669"/>
    <property type="project" value="UniProtKB-SubCell"/>
</dbReference>
<keyword evidence="2 7" id="KW-0813">Transport</keyword>
<evidence type="ECO:0000256" key="4">
    <source>
        <dbReference type="ARBA" id="ARBA00022737"/>
    </source>
</evidence>
<keyword evidence="11" id="KW-1185">Reference proteome</keyword>
<dbReference type="PaxDb" id="2850-Phatr42609"/>
<evidence type="ECO:0000256" key="2">
    <source>
        <dbReference type="ARBA" id="ARBA00022448"/>
    </source>
</evidence>
<dbReference type="eggNOG" id="KOG0752">
    <property type="taxonomic scope" value="Eukaryota"/>
</dbReference>
<dbReference type="Gene3D" id="1.50.40.10">
    <property type="entry name" value="Mitochondrial carrier domain"/>
    <property type="match status" value="1"/>
</dbReference>
<dbReference type="Proteomes" id="UP000000759">
    <property type="component" value="Chromosome 1"/>
</dbReference>
<dbReference type="InterPro" id="IPR023395">
    <property type="entry name" value="MCP_dom_sf"/>
</dbReference>
<accession>B7FNX3</accession>
<dbReference type="InParanoid" id="B7FNX3"/>
<reference evidence="11" key="2">
    <citation type="submission" date="2008-08" db="EMBL/GenBank/DDBJ databases">
        <authorList>
            <consortium name="Diatom Consortium"/>
            <person name="Grigoriev I."/>
            <person name="Grimwood J."/>
            <person name="Kuo A."/>
            <person name="Otillar R.P."/>
            <person name="Salamov A."/>
            <person name="Detter J.C."/>
            <person name="Lindquist E."/>
            <person name="Shapiro H."/>
            <person name="Lucas S."/>
            <person name="Glavina del Rio T."/>
            <person name="Pitluck S."/>
            <person name="Rokhsar D."/>
            <person name="Bowler C."/>
        </authorList>
    </citation>
    <scope>GENOME REANNOTATION</scope>
    <source>
        <strain evidence="11">CCAP 1055/1</strain>
    </source>
</reference>
<proteinExistence type="inferred from homology"/>
<dbReference type="PROSITE" id="PS50920">
    <property type="entry name" value="SOLCAR"/>
    <property type="match status" value="3"/>
</dbReference>
<dbReference type="KEGG" id="pti:PHATRDRAFT_42609"/>
<dbReference type="Pfam" id="PF00153">
    <property type="entry name" value="Mito_carr"/>
    <property type="match status" value="3"/>
</dbReference>
<dbReference type="InterPro" id="IPR018108">
    <property type="entry name" value="MCP_transmembrane"/>
</dbReference>
<dbReference type="PANTHER" id="PTHR24089">
    <property type="entry name" value="SOLUTE CARRIER FAMILY 25"/>
    <property type="match status" value="1"/>
</dbReference>
<dbReference type="STRING" id="556484.B7FNX3"/>
<feature type="region of interest" description="Disordered" evidence="8">
    <location>
        <begin position="1"/>
        <end position="20"/>
    </location>
</feature>
<gene>
    <name evidence="10" type="ORF">PHATRDRAFT_42609</name>
</gene>
<protein>
    <recommendedName>
        <fullName evidence="12">Mitochondrial carrier protein</fullName>
    </recommendedName>
</protein>
<feature type="repeat" description="Solcar" evidence="6">
    <location>
        <begin position="39"/>
        <end position="132"/>
    </location>
</feature>
<evidence type="ECO:0000256" key="8">
    <source>
        <dbReference type="SAM" id="MobiDB-lite"/>
    </source>
</evidence>
<evidence type="ECO:0000256" key="6">
    <source>
        <dbReference type="PROSITE-ProRule" id="PRU00282"/>
    </source>
</evidence>
<evidence type="ECO:0000256" key="7">
    <source>
        <dbReference type="RuleBase" id="RU000488"/>
    </source>
</evidence>
<dbReference type="HOGENOM" id="CLU_015166_10_3_1"/>
<feature type="repeat" description="Solcar" evidence="6">
    <location>
        <begin position="286"/>
        <end position="375"/>
    </location>
</feature>
<keyword evidence="9" id="KW-1133">Transmembrane helix</keyword>
<sequence length="383" mass="42980">MPRRRLAEDDEVTSSVSSVKHHPISPAKAVAEFAESRTSEAARQLFCGGIAGSVAKTITAPFSRLTILFQVHSMLTTKQHRPKFAMSLSGGIRKIIERGGVLSLWRGNMTSVLHRFPYSAINFYMYESTLDVLSGMKVRDEEPYETQNQLVRRVTRLYLSEEDEEEESQKYKPLEDTPAAHKFLAGAAAGTTACLACYPLDLVRTRLTTELEGREHYRGILDAFRKIATTEGLSGFYSGIGPTLLVAVPNFGVSYTVYGTLKEYTLDDDLFYNLRKIDADSGEPKLGFLLTIMCGAASGIFATLMTFPMDTIRRRMQVQNLHIPPEERLSPRQQFMRQITAEGFSSLYRGLTPEILKVVPMVGTMFLVYEWSKDLLNVSTGRR</sequence>
<feature type="transmembrane region" description="Helical" evidence="9">
    <location>
        <begin position="286"/>
        <end position="307"/>
    </location>
</feature>